<keyword evidence="5 7" id="KW-1133">Transmembrane helix</keyword>
<name>A0A381N462_9ZZZZ</name>
<dbReference type="PANTHER" id="PTHR23513:SF6">
    <property type="entry name" value="MAJOR FACILITATOR SUPERFAMILY ASSOCIATED DOMAIN-CONTAINING PROTEIN"/>
    <property type="match status" value="1"/>
</dbReference>
<evidence type="ECO:0000256" key="5">
    <source>
        <dbReference type="ARBA" id="ARBA00022989"/>
    </source>
</evidence>
<feature type="transmembrane region" description="Helical" evidence="7">
    <location>
        <begin position="52"/>
        <end position="72"/>
    </location>
</feature>
<accession>A0A381N462</accession>
<evidence type="ECO:0000256" key="2">
    <source>
        <dbReference type="ARBA" id="ARBA00022448"/>
    </source>
</evidence>
<evidence type="ECO:0000256" key="7">
    <source>
        <dbReference type="SAM" id="Phobius"/>
    </source>
</evidence>
<reference evidence="9" key="1">
    <citation type="submission" date="2018-05" db="EMBL/GenBank/DDBJ databases">
        <authorList>
            <person name="Lanie J.A."/>
            <person name="Ng W.-L."/>
            <person name="Kazmierczak K.M."/>
            <person name="Andrzejewski T.M."/>
            <person name="Davidsen T.M."/>
            <person name="Wayne K.J."/>
            <person name="Tettelin H."/>
            <person name="Glass J.I."/>
            <person name="Rusch D."/>
            <person name="Podicherti R."/>
            <person name="Tsui H.-C.T."/>
            <person name="Winkler M.E."/>
        </authorList>
    </citation>
    <scope>NUCLEOTIDE SEQUENCE</scope>
</reference>
<keyword evidence="6 7" id="KW-0472">Membrane</keyword>
<feature type="transmembrane region" description="Helical" evidence="7">
    <location>
        <begin position="196"/>
        <end position="220"/>
    </location>
</feature>
<dbReference type="Pfam" id="PF05977">
    <property type="entry name" value="MFS_3"/>
    <property type="match status" value="1"/>
</dbReference>
<keyword evidence="3" id="KW-1003">Cell membrane</keyword>
<feature type="transmembrane region" description="Helical" evidence="7">
    <location>
        <begin position="323"/>
        <end position="342"/>
    </location>
</feature>
<feature type="transmembrane region" description="Helical" evidence="7">
    <location>
        <begin position="20"/>
        <end position="40"/>
    </location>
</feature>
<dbReference type="InterPro" id="IPR036259">
    <property type="entry name" value="MFS_trans_sf"/>
</dbReference>
<comment type="subcellular location">
    <subcellularLocation>
        <location evidence="1">Cell membrane</location>
        <topology evidence="1">Multi-pass membrane protein</topology>
    </subcellularLocation>
</comment>
<dbReference type="CDD" id="cd06173">
    <property type="entry name" value="MFS_MefA_like"/>
    <property type="match status" value="1"/>
</dbReference>
<feature type="transmembrane region" description="Helical" evidence="7">
    <location>
        <begin position="232"/>
        <end position="251"/>
    </location>
</feature>
<dbReference type="GO" id="GO:0022857">
    <property type="term" value="F:transmembrane transporter activity"/>
    <property type="evidence" value="ECO:0007669"/>
    <property type="project" value="InterPro"/>
</dbReference>
<feature type="transmembrane region" description="Helical" evidence="7">
    <location>
        <begin position="348"/>
        <end position="368"/>
    </location>
</feature>
<dbReference type="InterPro" id="IPR020846">
    <property type="entry name" value="MFS_dom"/>
</dbReference>
<evidence type="ECO:0000256" key="1">
    <source>
        <dbReference type="ARBA" id="ARBA00004651"/>
    </source>
</evidence>
<dbReference type="PROSITE" id="PS50850">
    <property type="entry name" value="MFS"/>
    <property type="match status" value="1"/>
</dbReference>
<protein>
    <recommendedName>
        <fullName evidence="8">Major facilitator superfamily (MFS) profile domain-containing protein</fullName>
    </recommendedName>
</protein>
<proteinExistence type="predicted"/>
<gene>
    <name evidence="9" type="ORF">METZ01_LOCUS1698</name>
</gene>
<evidence type="ECO:0000259" key="8">
    <source>
        <dbReference type="PROSITE" id="PS50850"/>
    </source>
</evidence>
<dbReference type="AlphaFoldDB" id="A0A381N462"/>
<evidence type="ECO:0000313" key="9">
    <source>
        <dbReference type="EMBL" id="SUZ48844.1"/>
    </source>
</evidence>
<sequence>MQGQMLTRTLLAWELTGQATSLAYINLVVAIPLIFASLLGGAITDRVERRRLVVIGQSLIVANEIFILILLLLGRLEFWHMLCTAFVAGCAFPFIMPARMAITMKVVGPQALQSAMAFQSGAMNLNRVLGPAAMGVIIAQSSFVTAYVLASILYGCAIICMFGIDKSRSSESHSSKKPLLADITHGFGYIVRNRPVLICLGFGLLPMFLAMPFQNILVMLAEQAWQGGESRVGILMATGGIGGVIGAIWIVRRGDNANRLNLMLGSTIAFGVFLGLFSQIANFYVALVPLLIANVCVSASQTVNNTAIQLLVDDNVRGRVSSFMMLSFGLTPIGVFPMAIAADNIGAANAILGASVILVVLVAMFYGLSVTLRNLDRSVQEAMT</sequence>
<dbReference type="GO" id="GO:0005886">
    <property type="term" value="C:plasma membrane"/>
    <property type="evidence" value="ECO:0007669"/>
    <property type="project" value="UniProtKB-SubCell"/>
</dbReference>
<dbReference type="Gene3D" id="1.20.1250.20">
    <property type="entry name" value="MFS general substrate transporter like domains"/>
    <property type="match status" value="1"/>
</dbReference>
<keyword evidence="4 7" id="KW-0812">Transmembrane</keyword>
<keyword evidence="2" id="KW-0813">Transport</keyword>
<feature type="transmembrane region" description="Helical" evidence="7">
    <location>
        <begin position="260"/>
        <end position="277"/>
    </location>
</feature>
<dbReference type="InterPro" id="IPR010290">
    <property type="entry name" value="TM_effector"/>
</dbReference>
<organism evidence="9">
    <name type="scientific">marine metagenome</name>
    <dbReference type="NCBI Taxonomy" id="408172"/>
    <lineage>
        <taxon>unclassified sequences</taxon>
        <taxon>metagenomes</taxon>
        <taxon>ecological metagenomes</taxon>
    </lineage>
</organism>
<feature type="transmembrane region" description="Helical" evidence="7">
    <location>
        <begin position="283"/>
        <end position="303"/>
    </location>
</feature>
<evidence type="ECO:0000256" key="6">
    <source>
        <dbReference type="ARBA" id="ARBA00023136"/>
    </source>
</evidence>
<feature type="transmembrane region" description="Helical" evidence="7">
    <location>
        <begin position="78"/>
        <end position="96"/>
    </location>
</feature>
<evidence type="ECO:0000256" key="4">
    <source>
        <dbReference type="ARBA" id="ARBA00022692"/>
    </source>
</evidence>
<feature type="transmembrane region" description="Helical" evidence="7">
    <location>
        <begin position="144"/>
        <end position="164"/>
    </location>
</feature>
<feature type="domain" description="Major facilitator superfamily (MFS) profile" evidence="8">
    <location>
        <begin position="1"/>
        <end position="168"/>
    </location>
</feature>
<evidence type="ECO:0000256" key="3">
    <source>
        <dbReference type="ARBA" id="ARBA00022475"/>
    </source>
</evidence>
<dbReference type="SUPFAM" id="SSF103473">
    <property type="entry name" value="MFS general substrate transporter"/>
    <property type="match status" value="1"/>
</dbReference>
<dbReference type="EMBL" id="UINC01000088">
    <property type="protein sequence ID" value="SUZ48844.1"/>
    <property type="molecule type" value="Genomic_DNA"/>
</dbReference>
<dbReference type="PANTHER" id="PTHR23513">
    <property type="entry name" value="INTEGRAL MEMBRANE EFFLUX PROTEIN-RELATED"/>
    <property type="match status" value="1"/>
</dbReference>